<dbReference type="Pfam" id="PF21982">
    <property type="entry name" value="RecX_HTH1"/>
    <property type="match status" value="1"/>
</dbReference>
<dbReference type="GO" id="GO:0005737">
    <property type="term" value="C:cytoplasm"/>
    <property type="evidence" value="ECO:0007669"/>
    <property type="project" value="UniProtKB-SubCell"/>
</dbReference>
<comment type="caution">
    <text evidence="9">The sequence shown here is derived from an EMBL/GenBank/DDBJ whole genome shotgun (WGS) entry which is preliminary data.</text>
</comment>
<dbReference type="Pfam" id="PF02631">
    <property type="entry name" value="RecX_HTH2"/>
    <property type="match status" value="1"/>
</dbReference>
<dbReference type="Proteomes" id="UP000683139">
    <property type="component" value="Unassembled WGS sequence"/>
</dbReference>
<dbReference type="InterPro" id="IPR053926">
    <property type="entry name" value="RecX_HTH_1st"/>
</dbReference>
<comment type="subcellular location">
    <subcellularLocation>
        <location evidence="1 5">Cytoplasm</location>
    </subcellularLocation>
</comment>
<evidence type="ECO:0000256" key="5">
    <source>
        <dbReference type="HAMAP-Rule" id="MF_01114"/>
    </source>
</evidence>
<dbReference type="RefSeq" id="WP_213512841.1">
    <property type="nucleotide sequence ID" value="NZ_BOSE01000001.1"/>
</dbReference>
<comment type="similarity">
    <text evidence="2 5">Belongs to the RecX family.</text>
</comment>
<dbReference type="InterPro" id="IPR053924">
    <property type="entry name" value="RecX_HTH_2nd"/>
</dbReference>
<dbReference type="AlphaFoldDB" id="A0A919YM44"/>
<evidence type="ECO:0000259" key="8">
    <source>
        <dbReference type="Pfam" id="PF21982"/>
    </source>
</evidence>
<evidence type="ECO:0000256" key="4">
    <source>
        <dbReference type="ARBA" id="ARBA00022490"/>
    </source>
</evidence>
<feature type="domain" description="RecX second three-helical" evidence="6">
    <location>
        <begin position="114"/>
        <end position="155"/>
    </location>
</feature>
<evidence type="ECO:0000313" key="10">
    <source>
        <dbReference type="Proteomes" id="UP000683139"/>
    </source>
</evidence>
<evidence type="ECO:0000259" key="7">
    <source>
        <dbReference type="Pfam" id="PF21981"/>
    </source>
</evidence>
<evidence type="ECO:0000256" key="1">
    <source>
        <dbReference type="ARBA" id="ARBA00004496"/>
    </source>
</evidence>
<evidence type="ECO:0000256" key="3">
    <source>
        <dbReference type="ARBA" id="ARBA00018111"/>
    </source>
</evidence>
<dbReference type="InterPro" id="IPR053925">
    <property type="entry name" value="RecX_HTH_3rd"/>
</dbReference>
<dbReference type="PANTHER" id="PTHR33602">
    <property type="entry name" value="REGULATORY PROTEIN RECX FAMILY PROTEIN"/>
    <property type="match status" value="1"/>
</dbReference>
<keyword evidence="4 5" id="KW-0963">Cytoplasm</keyword>
<dbReference type="PANTHER" id="PTHR33602:SF1">
    <property type="entry name" value="REGULATORY PROTEIN RECX FAMILY PROTEIN"/>
    <property type="match status" value="1"/>
</dbReference>
<dbReference type="Pfam" id="PF21981">
    <property type="entry name" value="RecX_HTH3"/>
    <property type="match status" value="1"/>
</dbReference>
<protein>
    <recommendedName>
        <fullName evidence="3 5">Regulatory protein RecX</fullName>
    </recommendedName>
</protein>
<dbReference type="GO" id="GO:0006282">
    <property type="term" value="P:regulation of DNA repair"/>
    <property type="evidence" value="ECO:0007669"/>
    <property type="project" value="UniProtKB-UniRule"/>
</dbReference>
<sequence length="229" mass="26403">MDENAEKVISSIKVDRRQGKMYSVYVEALPEPLVVHEDIFISYQLTKGRGLTSSLIDEIREENAKYMAYIKGIRYLGTRARSSYQLALHLRRQQFSEPHIAEAIARLKEEGYVDDREYASSYVRSRIGKQGKGRLRIAQELKGQGISSRIIEQTLAQLDEDEEVEAAYEAASKKMRSLHGEPAENSRKLLQFLMRRGYSGAICRKVMQMLEKEDINRLEVDINRELLDN</sequence>
<evidence type="ECO:0000313" key="9">
    <source>
        <dbReference type="EMBL" id="GIP14626.1"/>
    </source>
</evidence>
<organism evidence="9 10">
    <name type="scientific">Paenibacillus montaniterrae</name>
    <dbReference type="NCBI Taxonomy" id="429341"/>
    <lineage>
        <taxon>Bacteria</taxon>
        <taxon>Bacillati</taxon>
        <taxon>Bacillota</taxon>
        <taxon>Bacilli</taxon>
        <taxon>Bacillales</taxon>
        <taxon>Paenibacillaceae</taxon>
        <taxon>Paenibacillus</taxon>
    </lineage>
</organism>
<evidence type="ECO:0000259" key="6">
    <source>
        <dbReference type="Pfam" id="PF02631"/>
    </source>
</evidence>
<comment type="function">
    <text evidence="5">Modulates RecA activity.</text>
</comment>
<proteinExistence type="inferred from homology"/>
<dbReference type="HAMAP" id="MF_01114">
    <property type="entry name" value="RecX"/>
    <property type="match status" value="1"/>
</dbReference>
<reference evidence="9" key="1">
    <citation type="submission" date="2021-03" db="EMBL/GenBank/DDBJ databases">
        <title>Antimicrobial resistance genes in bacteria isolated from Japanese honey, and their potential for conferring macrolide and lincosamide resistance in the American foulbrood pathogen Paenibacillus larvae.</title>
        <authorList>
            <person name="Okamoto M."/>
            <person name="Kumagai M."/>
            <person name="Kanamori H."/>
            <person name="Takamatsu D."/>
        </authorList>
    </citation>
    <scope>NUCLEOTIDE SEQUENCE</scope>
    <source>
        <strain evidence="9">J40TS1</strain>
    </source>
</reference>
<name>A0A919YM44_9BACL</name>
<feature type="domain" description="RecX first three-helical" evidence="8">
    <location>
        <begin position="68"/>
        <end position="107"/>
    </location>
</feature>
<evidence type="ECO:0000256" key="2">
    <source>
        <dbReference type="ARBA" id="ARBA00009695"/>
    </source>
</evidence>
<dbReference type="EMBL" id="BOSE01000001">
    <property type="protein sequence ID" value="GIP14626.1"/>
    <property type="molecule type" value="Genomic_DNA"/>
</dbReference>
<dbReference type="InterPro" id="IPR003783">
    <property type="entry name" value="Regulatory_RecX"/>
</dbReference>
<keyword evidence="10" id="KW-1185">Reference proteome</keyword>
<accession>A0A919YM44</accession>
<dbReference type="InterPro" id="IPR036388">
    <property type="entry name" value="WH-like_DNA-bd_sf"/>
</dbReference>
<feature type="domain" description="RecX third three-helical" evidence="7">
    <location>
        <begin position="161"/>
        <end position="207"/>
    </location>
</feature>
<dbReference type="Gene3D" id="1.10.10.10">
    <property type="entry name" value="Winged helix-like DNA-binding domain superfamily/Winged helix DNA-binding domain"/>
    <property type="match status" value="3"/>
</dbReference>
<gene>
    <name evidence="5" type="primary">recX</name>
    <name evidence="9" type="ORF">J40TS1_02680</name>
</gene>